<reference evidence="2 3" key="1">
    <citation type="submission" date="2014-11" db="EMBL/GenBank/DDBJ databases">
        <authorList>
            <person name="Wibberg Daniel"/>
        </authorList>
    </citation>
    <scope>NUCLEOTIDE SEQUENCE [LARGE SCALE GENOMIC DNA]</scope>
    <source>
        <strain evidence="2">Rhizoctonia solani AG1-IB 7/3/14</strain>
    </source>
</reference>
<keyword evidence="1" id="KW-0472">Membrane</keyword>
<feature type="transmembrane region" description="Helical" evidence="1">
    <location>
        <begin position="7"/>
        <end position="28"/>
    </location>
</feature>
<feature type="transmembrane region" description="Helical" evidence="1">
    <location>
        <begin position="155"/>
        <end position="179"/>
    </location>
</feature>
<dbReference type="AlphaFoldDB" id="A0A0B7FG08"/>
<dbReference type="PANTHER" id="PTHR38848">
    <property type="entry name" value="G-PROTEIN COUPLED RECEPTORS FAMILY 3 PROFILE DOMAIN-CONTAINING PROTEIN"/>
    <property type="match status" value="1"/>
</dbReference>
<sequence length="283" mass="31258">MPWARLCFLLALLDCWLYLIITGVLLQGAPRQHRPHLCSLGILLCLLLYSAEKTLIYLCLTEKVRAVWSASHRRLRSPIYLFCVSLLLPLFGMVGGMIIPKAIHYVHNGYCVLGIDRLSSVFLLTYDISINLFLTGMFVIPLARATIRSAWLKTVAIRSTVASLISFVTTATNGVIVYILHGNETIWVCFGTCAIDLTINAAVLYWALQGPGESSDHHDGSVYFSSIGDIFRSGTVHTVAMNQDPPRTSHDSSHRDDISESTVAALPICVSPTQKPEPIVQKT</sequence>
<accession>A0A0B7FG08</accession>
<proteinExistence type="predicted"/>
<feature type="transmembrane region" description="Helical" evidence="1">
    <location>
        <begin position="123"/>
        <end position="143"/>
    </location>
</feature>
<evidence type="ECO:0008006" key="4">
    <source>
        <dbReference type="Google" id="ProtNLM"/>
    </source>
</evidence>
<gene>
    <name evidence="2" type="ORF">RSOLAG1IB_01866</name>
</gene>
<feature type="transmembrane region" description="Helical" evidence="1">
    <location>
        <begin position="185"/>
        <end position="208"/>
    </location>
</feature>
<keyword evidence="1" id="KW-1133">Transmembrane helix</keyword>
<evidence type="ECO:0000313" key="2">
    <source>
        <dbReference type="EMBL" id="CEL55854.1"/>
    </source>
</evidence>
<evidence type="ECO:0000256" key="1">
    <source>
        <dbReference type="SAM" id="Phobius"/>
    </source>
</evidence>
<dbReference type="EMBL" id="LN679101">
    <property type="protein sequence ID" value="CEL55854.1"/>
    <property type="molecule type" value="Genomic_DNA"/>
</dbReference>
<feature type="transmembrane region" description="Helical" evidence="1">
    <location>
        <begin position="80"/>
        <end position="103"/>
    </location>
</feature>
<organism evidence="2 3">
    <name type="scientific">Thanatephorus cucumeris (strain AG1-IB / isolate 7/3/14)</name>
    <name type="common">Lettuce bottom rot fungus</name>
    <name type="synonym">Rhizoctonia solani</name>
    <dbReference type="NCBI Taxonomy" id="1108050"/>
    <lineage>
        <taxon>Eukaryota</taxon>
        <taxon>Fungi</taxon>
        <taxon>Dikarya</taxon>
        <taxon>Basidiomycota</taxon>
        <taxon>Agaricomycotina</taxon>
        <taxon>Agaricomycetes</taxon>
        <taxon>Cantharellales</taxon>
        <taxon>Ceratobasidiaceae</taxon>
        <taxon>Rhizoctonia</taxon>
        <taxon>Rhizoctonia solani AG-1</taxon>
    </lineage>
</organism>
<keyword evidence="1" id="KW-0812">Transmembrane</keyword>
<dbReference type="OrthoDB" id="3210850at2759"/>
<dbReference type="PANTHER" id="PTHR38848:SF3">
    <property type="entry name" value="G-PROTEIN COUPLED RECEPTORS FAMILY 3 PROFILE DOMAIN-CONTAINING PROTEIN"/>
    <property type="match status" value="1"/>
</dbReference>
<feature type="transmembrane region" description="Helical" evidence="1">
    <location>
        <begin position="40"/>
        <end position="60"/>
    </location>
</feature>
<keyword evidence="3" id="KW-1185">Reference proteome</keyword>
<dbReference type="Proteomes" id="UP000059188">
    <property type="component" value="Unassembled WGS sequence"/>
</dbReference>
<name>A0A0B7FG08_THACB</name>
<evidence type="ECO:0000313" key="3">
    <source>
        <dbReference type="Proteomes" id="UP000059188"/>
    </source>
</evidence>
<protein>
    <recommendedName>
        <fullName evidence="4">Transmembrane protein</fullName>
    </recommendedName>
</protein>